<protein>
    <submittedName>
        <fullName evidence="1">Uncharacterized protein</fullName>
    </submittedName>
</protein>
<sequence length="133" mass="15097">MAAVPVKLITLSSKWSRSWRCFDRTTGGEEKGKSCMQNWLRISAPKLHTEHGHIGPLGLCLPRCGRGMSEYTASWSRILHHEECEMLEGAFMKMRPAAYYAHDPRRMQFGTSGVYRDACWMCRVAPCLLGSVM</sequence>
<gene>
    <name evidence="1" type="ORF">CERZMDRAFT_90722</name>
</gene>
<organism evidence="1 2">
    <name type="scientific">Cercospora zeae-maydis SCOH1-5</name>
    <dbReference type="NCBI Taxonomy" id="717836"/>
    <lineage>
        <taxon>Eukaryota</taxon>
        <taxon>Fungi</taxon>
        <taxon>Dikarya</taxon>
        <taxon>Ascomycota</taxon>
        <taxon>Pezizomycotina</taxon>
        <taxon>Dothideomycetes</taxon>
        <taxon>Dothideomycetidae</taxon>
        <taxon>Mycosphaerellales</taxon>
        <taxon>Mycosphaerellaceae</taxon>
        <taxon>Cercospora</taxon>
    </lineage>
</organism>
<dbReference type="AlphaFoldDB" id="A0A6A6FFI2"/>
<dbReference type="Proteomes" id="UP000799539">
    <property type="component" value="Unassembled WGS sequence"/>
</dbReference>
<dbReference type="EMBL" id="ML992673">
    <property type="protein sequence ID" value="KAF2212249.1"/>
    <property type="molecule type" value="Genomic_DNA"/>
</dbReference>
<keyword evidence="2" id="KW-1185">Reference proteome</keyword>
<evidence type="ECO:0000313" key="1">
    <source>
        <dbReference type="EMBL" id="KAF2212249.1"/>
    </source>
</evidence>
<proteinExistence type="predicted"/>
<reference evidence="1" key="1">
    <citation type="journal article" date="2020" name="Stud. Mycol.">
        <title>101 Dothideomycetes genomes: a test case for predicting lifestyles and emergence of pathogens.</title>
        <authorList>
            <person name="Haridas S."/>
            <person name="Albert R."/>
            <person name="Binder M."/>
            <person name="Bloem J."/>
            <person name="Labutti K."/>
            <person name="Salamov A."/>
            <person name="Andreopoulos B."/>
            <person name="Baker S."/>
            <person name="Barry K."/>
            <person name="Bills G."/>
            <person name="Bluhm B."/>
            <person name="Cannon C."/>
            <person name="Castanera R."/>
            <person name="Culley D."/>
            <person name="Daum C."/>
            <person name="Ezra D."/>
            <person name="Gonzalez J."/>
            <person name="Henrissat B."/>
            <person name="Kuo A."/>
            <person name="Liang C."/>
            <person name="Lipzen A."/>
            <person name="Lutzoni F."/>
            <person name="Magnuson J."/>
            <person name="Mondo S."/>
            <person name="Nolan M."/>
            <person name="Ohm R."/>
            <person name="Pangilinan J."/>
            <person name="Park H.-J."/>
            <person name="Ramirez L."/>
            <person name="Alfaro M."/>
            <person name="Sun H."/>
            <person name="Tritt A."/>
            <person name="Yoshinaga Y."/>
            <person name="Zwiers L.-H."/>
            <person name="Turgeon B."/>
            <person name="Goodwin S."/>
            <person name="Spatafora J."/>
            <person name="Crous P."/>
            <person name="Grigoriev I."/>
        </authorList>
    </citation>
    <scope>NUCLEOTIDE SEQUENCE</scope>
    <source>
        <strain evidence="1">SCOH1-5</strain>
    </source>
</reference>
<evidence type="ECO:0000313" key="2">
    <source>
        <dbReference type="Proteomes" id="UP000799539"/>
    </source>
</evidence>
<name>A0A6A6FFI2_9PEZI</name>
<accession>A0A6A6FFI2</accession>